<evidence type="ECO:0000256" key="10">
    <source>
        <dbReference type="ARBA" id="ARBA00022840"/>
    </source>
</evidence>
<name>D4DJ16_TRIVH</name>
<dbReference type="GO" id="GO:0005524">
    <property type="term" value="F:ATP binding"/>
    <property type="evidence" value="ECO:0007669"/>
    <property type="project" value="UniProtKB-KW"/>
</dbReference>
<dbReference type="PANTHER" id="PTHR20861">
    <property type="entry name" value="HOMOSERINE/4-DIPHOSPHOCYTIDYL-2-C-METHYL-D-ERYTHRITOL KINASE"/>
    <property type="match status" value="1"/>
</dbReference>
<dbReference type="InterPro" id="IPR014721">
    <property type="entry name" value="Ribsml_uS5_D2-typ_fold_subgr"/>
</dbReference>
<evidence type="ECO:0000313" key="19">
    <source>
        <dbReference type="Proteomes" id="UP000008383"/>
    </source>
</evidence>
<feature type="domain" description="GHMP kinase C-terminal" evidence="17">
    <location>
        <begin position="363"/>
        <end position="425"/>
    </location>
</feature>
<dbReference type="Gene3D" id="3.30.70.890">
    <property type="entry name" value="GHMP kinase, C-terminal domain"/>
    <property type="match status" value="1"/>
</dbReference>
<reference evidence="19" key="1">
    <citation type="journal article" date="2011" name="Genome Biol.">
        <title>Comparative and functional genomics provide insights into the pathogenicity of dermatophytic fungi.</title>
        <authorList>
            <person name="Burmester A."/>
            <person name="Shelest E."/>
            <person name="Gloeckner G."/>
            <person name="Heddergott C."/>
            <person name="Schindler S."/>
            <person name="Staib P."/>
            <person name="Heidel A."/>
            <person name="Felder M."/>
            <person name="Petzold A."/>
            <person name="Szafranski K."/>
            <person name="Feuermann M."/>
            <person name="Pedruzzi I."/>
            <person name="Priebe S."/>
            <person name="Groth M."/>
            <person name="Winkler R."/>
            <person name="Li W."/>
            <person name="Kniemeyer O."/>
            <person name="Schroeckh V."/>
            <person name="Hertweck C."/>
            <person name="Hube B."/>
            <person name="White T.C."/>
            <person name="Platzer M."/>
            <person name="Guthke R."/>
            <person name="Heitman J."/>
            <person name="Woestemeyer J."/>
            <person name="Zipfel P.F."/>
            <person name="Monod M."/>
            <person name="Brakhage A.A."/>
        </authorList>
    </citation>
    <scope>NUCLEOTIDE SEQUENCE [LARGE SCALE GENOMIC DNA]</scope>
    <source>
        <strain evidence="19">HKI 0517</strain>
    </source>
</reference>
<evidence type="ECO:0000256" key="8">
    <source>
        <dbReference type="ARBA" id="ARBA00022741"/>
    </source>
</evidence>
<protein>
    <recommendedName>
        <fullName evidence="4">Homoserine kinase</fullName>
        <ecNumber evidence="3">2.7.1.39</ecNumber>
    </recommendedName>
</protein>
<keyword evidence="9" id="KW-0418">Kinase</keyword>
<feature type="domain" description="GHMP kinase N-terminal" evidence="16">
    <location>
        <begin position="165"/>
        <end position="249"/>
    </location>
</feature>
<evidence type="ECO:0000256" key="7">
    <source>
        <dbReference type="ARBA" id="ARBA00022697"/>
    </source>
</evidence>
<keyword evidence="11" id="KW-0444">Lipid biosynthesis</keyword>
<dbReference type="InterPro" id="IPR006203">
    <property type="entry name" value="GHMP_knse_ATP-bd_CS"/>
</dbReference>
<keyword evidence="13" id="KW-0753">Steroid metabolism</keyword>
<dbReference type="GeneID" id="9581199"/>
<evidence type="ECO:0000256" key="14">
    <source>
        <dbReference type="ARBA" id="ARBA00049913"/>
    </source>
</evidence>
<evidence type="ECO:0000256" key="2">
    <source>
        <dbReference type="ARBA" id="ARBA00007370"/>
    </source>
</evidence>
<dbReference type="EC" id="2.7.1.39" evidence="3"/>
<keyword evidence="7" id="KW-0791">Threonine biosynthesis</keyword>
<dbReference type="Pfam" id="PF00288">
    <property type="entry name" value="GHMP_kinases_N"/>
    <property type="match status" value="1"/>
</dbReference>
<evidence type="ECO:0000256" key="6">
    <source>
        <dbReference type="ARBA" id="ARBA00022679"/>
    </source>
</evidence>
<dbReference type="PANTHER" id="PTHR20861:SF1">
    <property type="entry name" value="HOMOSERINE KINASE"/>
    <property type="match status" value="1"/>
</dbReference>
<evidence type="ECO:0000313" key="18">
    <source>
        <dbReference type="EMBL" id="EFE38155.1"/>
    </source>
</evidence>
<dbReference type="InterPro" id="IPR013750">
    <property type="entry name" value="GHMP_kinase_C_dom"/>
</dbReference>
<accession>D4DJ16</accession>
<dbReference type="GO" id="GO:0004413">
    <property type="term" value="F:homoserine kinase activity"/>
    <property type="evidence" value="ECO:0007669"/>
    <property type="project" value="UniProtKB-EC"/>
</dbReference>
<dbReference type="PROSITE" id="PS00627">
    <property type="entry name" value="GHMP_KINASES_ATP"/>
    <property type="match status" value="1"/>
</dbReference>
<dbReference type="KEGG" id="tve:TRV_07181"/>
<evidence type="ECO:0000259" key="17">
    <source>
        <dbReference type="Pfam" id="PF08544"/>
    </source>
</evidence>
<dbReference type="InterPro" id="IPR036554">
    <property type="entry name" value="GHMP_kinase_C_sf"/>
</dbReference>
<dbReference type="InterPro" id="IPR000870">
    <property type="entry name" value="Homoserine_kinase"/>
</dbReference>
<feature type="compositionally biased region" description="Basic and acidic residues" evidence="15">
    <location>
        <begin position="1"/>
        <end position="34"/>
    </location>
</feature>
<keyword evidence="10" id="KW-0067">ATP-binding</keyword>
<dbReference type="RefSeq" id="XP_003018800.1">
    <property type="nucleotide sequence ID" value="XM_003018754.1"/>
</dbReference>
<evidence type="ECO:0000256" key="15">
    <source>
        <dbReference type="SAM" id="MobiDB-lite"/>
    </source>
</evidence>
<comment type="pathway">
    <text evidence="1">Amino-acid biosynthesis; L-threonine biosynthesis; L-threonine from L-aspartate: step 4/5.</text>
</comment>
<organism evidence="18 19">
    <name type="scientific">Trichophyton verrucosum (strain HKI 0517)</name>
    <dbReference type="NCBI Taxonomy" id="663202"/>
    <lineage>
        <taxon>Eukaryota</taxon>
        <taxon>Fungi</taxon>
        <taxon>Dikarya</taxon>
        <taxon>Ascomycota</taxon>
        <taxon>Pezizomycotina</taxon>
        <taxon>Eurotiomycetes</taxon>
        <taxon>Eurotiomycetidae</taxon>
        <taxon>Onygenales</taxon>
        <taxon>Arthrodermataceae</taxon>
        <taxon>Trichophyton</taxon>
    </lineage>
</organism>
<keyword evidence="11" id="KW-0752">Steroid biosynthesis</keyword>
<dbReference type="GO" id="GO:0016126">
    <property type="term" value="P:sterol biosynthetic process"/>
    <property type="evidence" value="ECO:0007669"/>
    <property type="project" value="UniProtKB-KW"/>
</dbReference>
<evidence type="ECO:0000256" key="3">
    <source>
        <dbReference type="ARBA" id="ARBA00012078"/>
    </source>
</evidence>
<dbReference type="EMBL" id="ACYE01000419">
    <property type="protein sequence ID" value="EFE38155.1"/>
    <property type="molecule type" value="Genomic_DNA"/>
</dbReference>
<dbReference type="UniPathway" id="UPA00050">
    <property type="reaction ID" value="UER00064"/>
</dbReference>
<comment type="caution">
    <text evidence="18">The sequence shown here is derived from an EMBL/GenBank/DDBJ whole genome shotgun (WGS) entry which is preliminary data.</text>
</comment>
<keyword evidence="12" id="KW-1207">Sterol metabolism</keyword>
<evidence type="ECO:0000256" key="5">
    <source>
        <dbReference type="ARBA" id="ARBA00022605"/>
    </source>
</evidence>
<dbReference type="HOGENOM" id="CLU_041243_2_1_1"/>
<keyword evidence="5" id="KW-0028">Amino-acid biosynthesis</keyword>
<evidence type="ECO:0000256" key="13">
    <source>
        <dbReference type="ARBA" id="ARBA00023221"/>
    </source>
</evidence>
<evidence type="ECO:0000256" key="9">
    <source>
        <dbReference type="ARBA" id="ARBA00022777"/>
    </source>
</evidence>
<proteinExistence type="inferred from homology"/>
<dbReference type="InterPro" id="IPR020568">
    <property type="entry name" value="Ribosomal_Su5_D2-typ_SF"/>
</dbReference>
<keyword evidence="19" id="KW-1185">Reference proteome</keyword>
<keyword evidence="13" id="KW-0443">Lipid metabolism</keyword>
<dbReference type="SUPFAM" id="SSF55060">
    <property type="entry name" value="GHMP Kinase, C-terminal domain"/>
    <property type="match status" value="1"/>
</dbReference>
<keyword evidence="11" id="KW-0756">Sterol biosynthesis</keyword>
<evidence type="ECO:0000256" key="1">
    <source>
        <dbReference type="ARBA" id="ARBA00005015"/>
    </source>
</evidence>
<gene>
    <name evidence="18" type="ORF">TRV_07181</name>
</gene>
<dbReference type="InterPro" id="IPR006204">
    <property type="entry name" value="GHMP_kinase_N_dom"/>
</dbReference>
<evidence type="ECO:0000256" key="11">
    <source>
        <dbReference type="ARBA" id="ARBA00023011"/>
    </source>
</evidence>
<dbReference type="Proteomes" id="UP000008383">
    <property type="component" value="Unassembled WGS sequence"/>
</dbReference>
<evidence type="ECO:0000259" key="16">
    <source>
        <dbReference type="Pfam" id="PF00288"/>
    </source>
</evidence>
<dbReference type="OrthoDB" id="195231at2759"/>
<dbReference type="NCBIfam" id="TIGR00191">
    <property type="entry name" value="thrB"/>
    <property type="match status" value="1"/>
</dbReference>
<evidence type="ECO:0000256" key="12">
    <source>
        <dbReference type="ARBA" id="ARBA00023166"/>
    </source>
</evidence>
<feature type="region of interest" description="Disordered" evidence="15">
    <location>
        <begin position="1"/>
        <end position="42"/>
    </location>
</feature>
<dbReference type="Gene3D" id="3.30.230.10">
    <property type="match status" value="1"/>
</dbReference>
<comment type="catalytic activity">
    <reaction evidence="14">
        <text>L-homoserine + ATP = O-phospho-L-homoserine + ADP + H(+)</text>
        <dbReference type="Rhea" id="RHEA:13985"/>
        <dbReference type="ChEBI" id="CHEBI:15378"/>
        <dbReference type="ChEBI" id="CHEBI:30616"/>
        <dbReference type="ChEBI" id="CHEBI:57476"/>
        <dbReference type="ChEBI" id="CHEBI:57590"/>
        <dbReference type="ChEBI" id="CHEBI:456216"/>
        <dbReference type="EC" id="2.7.1.39"/>
    </reaction>
    <physiologicalReaction direction="left-to-right" evidence="14">
        <dbReference type="Rhea" id="RHEA:13986"/>
    </physiologicalReaction>
</comment>
<keyword evidence="8" id="KW-0547">Nucleotide-binding</keyword>
<evidence type="ECO:0000256" key="4">
    <source>
        <dbReference type="ARBA" id="ARBA00017858"/>
    </source>
</evidence>
<sequence>MNREKQGERKEEEEAAKKDKDGEEEAKQKTDRAEGVAIGRGTNSLITWSEQEGDPSLPSFGKDINKKNREKWLPLRSKCLAHPPISGPDSMLLVSSGQSGFNKSLILEYHCCQAFYPGLALSIFLELRVTTKAPSSPSSSSLRLNCGITYEGENPDEVSLDPEVNLITRVALYVLRCHNHHAFPVECHVHIKNPIPLGRGLGSSGAAVTAGVVLGNEVGKLGLDKARMLDYCLMIERHPDNVAAALYGGFVGTYLNELKPEDLAWKEIPLSEVLPAPAGGVDTGIKPPEPPVGIGHYKKFPWAKEIKAIAIIPEFELPTAKAREVLPQTYSRADVIYNLQRATLLPSALGQSPLDPDMIYLAMQDKVHQPYRKHLVPGLTEILSSMNPTTQPGLLGICLSGAGPTILALATENFTQIAERIIKTFEANNVRCNWKVLEPADDGATVVYHNN</sequence>
<comment type="similarity">
    <text evidence="2">Belongs to the GHMP kinase family. Homoserine kinase subfamily.</text>
</comment>
<dbReference type="AlphaFoldDB" id="D4DJ16"/>
<dbReference type="SUPFAM" id="SSF54211">
    <property type="entry name" value="Ribosomal protein S5 domain 2-like"/>
    <property type="match status" value="1"/>
</dbReference>
<dbReference type="GO" id="GO:0009088">
    <property type="term" value="P:threonine biosynthetic process"/>
    <property type="evidence" value="ECO:0007669"/>
    <property type="project" value="UniProtKB-UniPathway"/>
</dbReference>
<dbReference type="PRINTS" id="PR00958">
    <property type="entry name" value="HOMSERKINASE"/>
</dbReference>
<keyword evidence="6" id="KW-0808">Transferase</keyword>
<dbReference type="Pfam" id="PF08544">
    <property type="entry name" value="GHMP_kinases_C"/>
    <property type="match status" value="1"/>
</dbReference>